<keyword evidence="10" id="KW-0732">Signal</keyword>
<keyword evidence="11" id="KW-1185">Reference proteome</keyword>
<gene>
    <name evidence="12" type="primary">LOC100371296</name>
</gene>
<dbReference type="PROSITE" id="PS50068">
    <property type="entry name" value="LDLRA_2"/>
    <property type="match status" value="2"/>
</dbReference>
<dbReference type="Gene3D" id="4.10.400.10">
    <property type="entry name" value="Low-density Lipoprotein Receptor"/>
    <property type="match status" value="2"/>
</dbReference>
<dbReference type="InterPro" id="IPR023415">
    <property type="entry name" value="LDLR_class-A_CS"/>
</dbReference>
<organism evidence="11 12">
    <name type="scientific">Saccoglossus kowalevskii</name>
    <name type="common">Acorn worm</name>
    <dbReference type="NCBI Taxonomy" id="10224"/>
    <lineage>
        <taxon>Eukaryota</taxon>
        <taxon>Metazoa</taxon>
        <taxon>Hemichordata</taxon>
        <taxon>Enteropneusta</taxon>
        <taxon>Harrimaniidae</taxon>
        <taxon>Saccoglossus</taxon>
    </lineage>
</organism>
<evidence type="ECO:0000256" key="1">
    <source>
        <dbReference type="ARBA" id="ARBA00004167"/>
    </source>
</evidence>
<keyword evidence="7 8" id="KW-1015">Disulfide bond</keyword>
<name>A0ABM0GKJ7_SACKO</name>
<feature type="disulfide bond" evidence="8">
    <location>
        <begin position="29"/>
        <end position="41"/>
    </location>
</feature>
<feature type="transmembrane region" description="Helical" evidence="9">
    <location>
        <begin position="123"/>
        <end position="144"/>
    </location>
</feature>
<dbReference type="CDD" id="cd00112">
    <property type="entry name" value="LDLa"/>
    <property type="match status" value="2"/>
</dbReference>
<dbReference type="RefSeq" id="XP_002731918.1">
    <property type="nucleotide sequence ID" value="XM_002731872.2"/>
</dbReference>
<keyword evidence="4" id="KW-0677">Repeat</keyword>
<reference evidence="12" key="1">
    <citation type="submission" date="2025-08" db="UniProtKB">
        <authorList>
            <consortium name="RefSeq"/>
        </authorList>
    </citation>
    <scope>IDENTIFICATION</scope>
    <source>
        <tissue evidence="12">Testes</tissue>
    </source>
</reference>
<evidence type="ECO:0000256" key="3">
    <source>
        <dbReference type="ARBA" id="ARBA00022692"/>
    </source>
</evidence>
<dbReference type="PANTHER" id="PTHR24270">
    <property type="entry name" value="LOW-DENSITY LIPOPROTEIN RECEPTOR-RELATED"/>
    <property type="match status" value="1"/>
</dbReference>
<evidence type="ECO:0000256" key="10">
    <source>
        <dbReference type="SAM" id="SignalP"/>
    </source>
</evidence>
<evidence type="ECO:0000256" key="6">
    <source>
        <dbReference type="ARBA" id="ARBA00023136"/>
    </source>
</evidence>
<dbReference type="InterPro" id="IPR036055">
    <property type="entry name" value="LDL_receptor-like_sf"/>
</dbReference>
<sequence>MCKSWKCILIWVLVLVISPSRASIPRPSCADNDFICDDGQCLNKDWECDGSEDCQDASDEVNCFVNSSADIINCPDTDNIFVCDDGRTCIKSDNVCDGVKDCLDGIDEQCAINTSASGMTTTIIILSVIVLFLGGSLFAMLVYTQQRHNVSIQRRHHRGHRRSREIEFVSSPDMFNVTNNEESLTVL</sequence>
<dbReference type="Pfam" id="PF00057">
    <property type="entry name" value="Ldl_recept_a"/>
    <property type="match status" value="1"/>
</dbReference>
<protein>
    <submittedName>
        <fullName evidence="12">Low-density lipoprotein receptor-related protein 2-like</fullName>
    </submittedName>
</protein>
<evidence type="ECO:0000313" key="12">
    <source>
        <dbReference type="RefSeq" id="XP_002731918.1"/>
    </source>
</evidence>
<dbReference type="PROSITE" id="PS01209">
    <property type="entry name" value="LDLRA_1"/>
    <property type="match status" value="1"/>
</dbReference>
<dbReference type="GeneID" id="100371296"/>
<evidence type="ECO:0000313" key="11">
    <source>
        <dbReference type="Proteomes" id="UP000694865"/>
    </source>
</evidence>
<feature type="signal peptide" evidence="10">
    <location>
        <begin position="1"/>
        <end position="22"/>
    </location>
</feature>
<dbReference type="SUPFAM" id="SSF57424">
    <property type="entry name" value="LDL receptor-like module"/>
    <property type="match status" value="2"/>
</dbReference>
<keyword evidence="5 9" id="KW-1133">Transmembrane helix</keyword>
<evidence type="ECO:0000256" key="4">
    <source>
        <dbReference type="ARBA" id="ARBA00022737"/>
    </source>
</evidence>
<feature type="disulfide bond" evidence="8">
    <location>
        <begin position="36"/>
        <end position="54"/>
    </location>
</feature>
<dbReference type="SMART" id="SM00192">
    <property type="entry name" value="LDLa"/>
    <property type="match status" value="2"/>
</dbReference>
<evidence type="ECO:0000256" key="5">
    <source>
        <dbReference type="ARBA" id="ARBA00022989"/>
    </source>
</evidence>
<evidence type="ECO:0000256" key="7">
    <source>
        <dbReference type="ARBA" id="ARBA00023157"/>
    </source>
</evidence>
<keyword evidence="6 9" id="KW-0472">Membrane</keyword>
<dbReference type="PRINTS" id="PR00261">
    <property type="entry name" value="LDLRECEPTOR"/>
</dbReference>
<comment type="caution">
    <text evidence="8">Lacks conserved residue(s) required for the propagation of feature annotation.</text>
</comment>
<evidence type="ECO:0000256" key="8">
    <source>
        <dbReference type="PROSITE-ProRule" id="PRU00124"/>
    </source>
</evidence>
<comment type="subcellular location">
    <subcellularLocation>
        <location evidence="2">Endomembrane system</location>
    </subcellularLocation>
    <subcellularLocation>
        <location evidence="1">Membrane</location>
        <topology evidence="1">Single-pass membrane protein</topology>
    </subcellularLocation>
</comment>
<keyword evidence="3 9" id="KW-0812">Transmembrane</keyword>
<accession>A0ABM0GKJ7</accession>
<feature type="chain" id="PRO_5047000518" evidence="10">
    <location>
        <begin position="23"/>
        <end position="187"/>
    </location>
</feature>
<dbReference type="InterPro" id="IPR002172">
    <property type="entry name" value="LDrepeatLR_classA_rpt"/>
</dbReference>
<dbReference type="Proteomes" id="UP000694865">
    <property type="component" value="Unplaced"/>
</dbReference>
<proteinExistence type="predicted"/>
<feature type="disulfide bond" evidence="8">
    <location>
        <begin position="48"/>
        <end position="63"/>
    </location>
</feature>
<evidence type="ECO:0000256" key="9">
    <source>
        <dbReference type="SAM" id="Phobius"/>
    </source>
</evidence>
<dbReference type="InterPro" id="IPR050685">
    <property type="entry name" value="LDLR"/>
</dbReference>
<evidence type="ECO:0000256" key="2">
    <source>
        <dbReference type="ARBA" id="ARBA00004308"/>
    </source>
</evidence>